<dbReference type="Proteomes" id="UP000051124">
    <property type="component" value="Unassembled WGS sequence"/>
</dbReference>
<sequence>MVKEKLREIAKKLFDEGKVKLVIGFEEGSLPMRASPAFIRSADQVDRLTWNSFCENNLASYLRYYVSSLEEGEAIGIVCKGCDARSVVCLLKEGQFKRDQVVVIGVKCQGMIDWKRIRDELAPEDIIEAKEEKNEIVVRTKSSEKRFKKSEYMYDNCKECAHREPVISDHMVDAQEGEVKGEEKWEKIRKFEQMTPEERWQYFVEETSRCIRCYACRNACPVCYCTECFVDSTMPYWVGTTLEPSDVQVFHLIRALHTAGRCTYCGNCTQACPMGIDIAFLVGKLSKDVEELFSHEVGVDPEEDPPLAAYSEKDTNEGFA</sequence>
<dbReference type="InterPro" id="IPR017896">
    <property type="entry name" value="4Fe4S_Fe-S-bd"/>
</dbReference>
<keyword evidence="3" id="KW-0479">Metal-binding</keyword>
<dbReference type="PROSITE" id="PS00198">
    <property type="entry name" value="4FE4S_FER_1"/>
    <property type="match status" value="1"/>
</dbReference>
<evidence type="ECO:0000313" key="10">
    <source>
        <dbReference type="Proteomes" id="UP000051124"/>
    </source>
</evidence>
<evidence type="ECO:0000256" key="7">
    <source>
        <dbReference type="SAM" id="MobiDB-lite"/>
    </source>
</evidence>
<keyword evidence="2" id="KW-0004">4Fe-4S</keyword>
<evidence type="ECO:0000259" key="8">
    <source>
        <dbReference type="PROSITE" id="PS51379"/>
    </source>
</evidence>
<dbReference type="GO" id="GO:0051539">
    <property type="term" value="F:4 iron, 4 sulfur cluster binding"/>
    <property type="evidence" value="ECO:0007669"/>
    <property type="project" value="UniProtKB-KW"/>
</dbReference>
<dbReference type="InterPro" id="IPR009051">
    <property type="entry name" value="Helical_ferredxn"/>
</dbReference>
<gene>
    <name evidence="9" type="ORF">AMJ40_07205</name>
</gene>
<dbReference type="EMBL" id="LIZT01000107">
    <property type="protein sequence ID" value="KPJ48617.1"/>
    <property type="molecule type" value="Genomic_DNA"/>
</dbReference>
<organism evidence="9 10">
    <name type="scientific">candidate division TA06 bacterium DG_26</name>
    <dbReference type="NCBI Taxonomy" id="1703771"/>
    <lineage>
        <taxon>Bacteria</taxon>
        <taxon>Bacteria division TA06</taxon>
    </lineage>
</organism>
<evidence type="ECO:0000256" key="4">
    <source>
        <dbReference type="ARBA" id="ARBA00022982"/>
    </source>
</evidence>
<keyword evidence="1" id="KW-0813">Transport</keyword>
<feature type="domain" description="4Fe-4S ferredoxin-type" evidence="8">
    <location>
        <begin position="200"/>
        <end position="222"/>
    </location>
</feature>
<keyword evidence="6" id="KW-0411">Iron-sulfur</keyword>
<evidence type="ECO:0000313" key="9">
    <source>
        <dbReference type="EMBL" id="KPJ48617.1"/>
    </source>
</evidence>
<evidence type="ECO:0000256" key="1">
    <source>
        <dbReference type="ARBA" id="ARBA00022448"/>
    </source>
</evidence>
<dbReference type="Pfam" id="PF13183">
    <property type="entry name" value="Fer4_8"/>
    <property type="match status" value="1"/>
</dbReference>
<protein>
    <recommendedName>
        <fullName evidence="8">4Fe-4S ferredoxin-type domain-containing protein</fullName>
    </recommendedName>
</protein>
<proteinExistence type="predicted"/>
<dbReference type="PANTHER" id="PTHR43551">
    <property type="entry name" value="FUMARATE REDUCTASE IRON-SULFUR SUBUNIT"/>
    <property type="match status" value="1"/>
</dbReference>
<dbReference type="AlphaFoldDB" id="A0A0S7WF94"/>
<comment type="caution">
    <text evidence="9">The sequence shown here is derived from an EMBL/GenBank/DDBJ whole genome shotgun (WGS) entry which is preliminary data.</text>
</comment>
<evidence type="ECO:0000256" key="5">
    <source>
        <dbReference type="ARBA" id="ARBA00023004"/>
    </source>
</evidence>
<dbReference type="SUPFAM" id="SSF46548">
    <property type="entry name" value="alpha-helical ferredoxin"/>
    <property type="match status" value="1"/>
</dbReference>
<evidence type="ECO:0000256" key="3">
    <source>
        <dbReference type="ARBA" id="ARBA00022723"/>
    </source>
</evidence>
<keyword evidence="4" id="KW-0249">Electron transport</keyword>
<dbReference type="PROSITE" id="PS51379">
    <property type="entry name" value="4FE4S_FER_2"/>
    <property type="match status" value="2"/>
</dbReference>
<keyword evidence="5" id="KW-0408">Iron</keyword>
<evidence type="ECO:0000256" key="2">
    <source>
        <dbReference type="ARBA" id="ARBA00022485"/>
    </source>
</evidence>
<dbReference type="Gene3D" id="1.10.1060.10">
    <property type="entry name" value="Alpha-helical ferredoxin"/>
    <property type="match status" value="1"/>
</dbReference>
<dbReference type="InterPro" id="IPR017900">
    <property type="entry name" value="4Fe4S_Fe_S_CS"/>
</dbReference>
<feature type="region of interest" description="Disordered" evidence="7">
    <location>
        <begin position="299"/>
        <end position="320"/>
    </location>
</feature>
<name>A0A0S7WF94_UNCT6</name>
<feature type="compositionally biased region" description="Basic and acidic residues" evidence="7">
    <location>
        <begin position="311"/>
        <end position="320"/>
    </location>
</feature>
<evidence type="ECO:0000256" key="6">
    <source>
        <dbReference type="ARBA" id="ARBA00023014"/>
    </source>
</evidence>
<accession>A0A0S7WF94</accession>
<dbReference type="GO" id="GO:0046872">
    <property type="term" value="F:metal ion binding"/>
    <property type="evidence" value="ECO:0007669"/>
    <property type="project" value="UniProtKB-KW"/>
</dbReference>
<feature type="domain" description="4Fe-4S ferredoxin-type" evidence="8">
    <location>
        <begin position="253"/>
        <end position="284"/>
    </location>
</feature>
<dbReference type="PANTHER" id="PTHR43551:SF1">
    <property type="entry name" value="HETERODISULFIDE REDUCTASE"/>
    <property type="match status" value="1"/>
</dbReference>
<reference evidence="9 10" key="1">
    <citation type="journal article" date="2015" name="Microbiome">
        <title>Genomic resolution of linkages in carbon, nitrogen, and sulfur cycling among widespread estuary sediment bacteria.</title>
        <authorList>
            <person name="Baker B.J."/>
            <person name="Lazar C.S."/>
            <person name="Teske A.P."/>
            <person name="Dick G.J."/>
        </authorList>
    </citation>
    <scope>NUCLEOTIDE SEQUENCE [LARGE SCALE GENOMIC DNA]</scope>
    <source>
        <strain evidence="9">DG_26</strain>
    </source>
</reference>